<comment type="caution">
    <text evidence="9">The sequence shown here is derived from an EMBL/GenBank/DDBJ whole genome shotgun (WGS) entry which is preliminary data.</text>
</comment>
<dbReference type="SUPFAM" id="SSF75625">
    <property type="entry name" value="YebC-like"/>
    <property type="match status" value="1"/>
</dbReference>
<evidence type="ECO:0000313" key="10">
    <source>
        <dbReference type="Proteomes" id="UP000241848"/>
    </source>
</evidence>
<evidence type="ECO:0000256" key="2">
    <source>
        <dbReference type="ARBA" id="ARBA00022490"/>
    </source>
</evidence>
<proteinExistence type="inferred from homology"/>
<dbReference type="Gene3D" id="1.10.10.200">
    <property type="match status" value="1"/>
</dbReference>
<evidence type="ECO:0000259" key="8">
    <source>
        <dbReference type="Pfam" id="PF20772"/>
    </source>
</evidence>
<name>A0A2T2WIU3_9FIRM</name>
<dbReference type="Proteomes" id="UP000241848">
    <property type="component" value="Unassembled WGS sequence"/>
</dbReference>
<dbReference type="GO" id="GO:0006355">
    <property type="term" value="P:regulation of DNA-templated transcription"/>
    <property type="evidence" value="ECO:0007669"/>
    <property type="project" value="UniProtKB-UniRule"/>
</dbReference>
<dbReference type="NCBIfam" id="NF001030">
    <property type="entry name" value="PRK00110.1"/>
    <property type="match status" value="1"/>
</dbReference>
<keyword evidence="2 6" id="KW-0963">Cytoplasm</keyword>
<dbReference type="InterPro" id="IPR049083">
    <property type="entry name" value="TACO1_YebC_N"/>
</dbReference>
<evidence type="ECO:0000259" key="7">
    <source>
        <dbReference type="Pfam" id="PF01709"/>
    </source>
</evidence>
<dbReference type="PANTHER" id="PTHR12532:SF6">
    <property type="entry name" value="TRANSCRIPTIONAL REGULATORY PROTEIN YEBC-RELATED"/>
    <property type="match status" value="1"/>
</dbReference>
<dbReference type="InterPro" id="IPR048300">
    <property type="entry name" value="TACO1_YebC-like_2nd/3rd_dom"/>
</dbReference>
<evidence type="ECO:0000256" key="4">
    <source>
        <dbReference type="ARBA" id="ARBA00023125"/>
    </source>
</evidence>
<dbReference type="GO" id="GO:0005829">
    <property type="term" value="C:cytosol"/>
    <property type="evidence" value="ECO:0007669"/>
    <property type="project" value="TreeGrafter"/>
</dbReference>
<dbReference type="InterPro" id="IPR017856">
    <property type="entry name" value="Integrase-like_N"/>
</dbReference>
<evidence type="ECO:0000256" key="1">
    <source>
        <dbReference type="ARBA" id="ARBA00008724"/>
    </source>
</evidence>
<dbReference type="Pfam" id="PF01709">
    <property type="entry name" value="Transcrip_reg"/>
    <property type="match status" value="1"/>
</dbReference>
<dbReference type="FunFam" id="1.10.10.200:FF:000002">
    <property type="entry name" value="Probable transcriptional regulatory protein CLM62_37755"/>
    <property type="match status" value="1"/>
</dbReference>
<dbReference type="HAMAP" id="MF_00693">
    <property type="entry name" value="Transcrip_reg_TACO1"/>
    <property type="match status" value="1"/>
</dbReference>
<comment type="similarity">
    <text evidence="1 6">Belongs to the TACO1 family.</text>
</comment>
<keyword evidence="3 6" id="KW-0805">Transcription regulation</keyword>
<dbReference type="EMBL" id="PXYV01000021">
    <property type="protein sequence ID" value="PSR22158.1"/>
    <property type="molecule type" value="Genomic_DNA"/>
</dbReference>
<sequence length="247" mass="26891">MSGHSKWANIKRKKAKVDAVKGTVFSRLTKEIMSAAKRGGGNPDTNFRLRLAIDKAKANNLPSANIERAIRRATGQEAGVNYEETVYEGYGPGGTAVYLDILTDNRNRTAGEIRHIFSRHGGSLGETGCVAWMFEPRGRIVLAPNAKSEEELLDLAIDAGADDLAVDGDEHVVTTSPDMLDVVRQAFVDQGIGVDEAELVRVPKTTVAVSGHDAEVLVELLDLLEDHDDVQHVYANADLPDEIFEEQ</sequence>
<accession>A0A2T2WIU3</accession>
<dbReference type="Gene3D" id="3.30.70.980">
    <property type="match status" value="2"/>
</dbReference>
<evidence type="ECO:0000256" key="6">
    <source>
        <dbReference type="HAMAP-Rule" id="MF_00693"/>
    </source>
</evidence>
<dbReference type="GO" id="GO:0003677">
    <property type="term" value="F:DNA binding"/>
    <property type="evidence" value="ECO:0007669"/>
    <property type="project" value="UniProtKB-UniRule"/>
</dbReference>
<dbReference type="NCBIfam" id="TIGR01033">
    <property type="entry name" value="YebC/PmpR family DNA-binding transcriptional regulator"/>
    <property type="match status" value="1"/>
</dbReference>
<protein>
    <recommendedName>
        <fullName evidence="6">Probable transcriptional regulatory protein C7B45_08005</fullName>
    </recommendedName>
</protein>
<reference evidence="9 10" key="1">
    <citation type="journal article" date="2014" name="BMC Genomics">
        <title>Comparison of environmental and isolate Sulfobacillus genomes reveals diverse carbon, sulfur, nitrogen, and hydrogen metabolisms.</title>
        <authorList>
            <person name="Justice N.B."/>
            <person name="Norman A."/>
            <person name="Brown C.T."/>
            <person name="Singh A."/>
            <person name="Thomas B.C."/>
            <person name="Banfield J.F."/>
        </authorList>
    </citation>
    <scope>NUCLEOTIDE SEQUENCE [LARGE SCALE GENOMIC DNA]</scope>
    <source>
        <strain evidence="9">AMDSBA3</strain>
    </source>
</reference>
<dbReference type="PANTHER" id="PTHR12532">
    <property type="entry name" value="TRANSLATIONAL ACTIVATOR OF CYTOCHROME C OXIDASE 1"/>
    <property type="match status" value="1"/>
</dbReference>
<dbReference type="Pfam" id="PF20772">
    <property type="entry name" value="TACO1_YebC_N"/>
    <property type="match status" value="1"/>
</dbReference>
<evidence type="ECO:0000256" key="3">
    <source>
        <dbReference type="ARBA" id="ARBA00023015"/>
    </source>
</evidence>
<keyword evidence="4 6" id="KW-0238">DNA-binding</keyword>
<dbReference type="NCBIfam" id="NF009044">
    <property type="entry name" value="PRK12378.1"/>
    <property type="match status" value="1"/>
</dbReference>
<organism evidence="9 10">
    <name type="scientific">Sulfobacillus acidophilus</name>
    <dbReference type="NCBI Taxonomy" id="53633"/>
    <lineage>
        <taxon>Bacteria</taxon>
        <taxon>Bacillati</taxon>
        <taxon>Bacillota</taxon>
        <taxon>Clostridia</taxon>
        <taxon>Eubacteriales</taxon>
        <taxon>Clostridiales Family XVII. Incertae Sedis</taxon>
        <taxon>Sulfobacillus</taxon>
    </lineage>
</organism>
<feature type="domain" description="TACO1/YebC-like N-terminal" evidence="8">
    <location>
        <begin position="5"/>
        <end position="76"/>
    </location>
</feature>
<dbReference type="InterPro" id="IPR026564">
    <property type="entry name" value="Transcrip_reg_TACO1-like_dom3"/>
</dbReference>
<gene>
    <name evidence="9" type="ORF">C7B45_08005</name>
</gene>
<evidence type="ECO:0000256" key="5">
    <source>
        <dbReference type="ARBA" id="ARBA00023163"/>
    </source>
</evidence>
<dbReference type="InterPro" id="IPR002876">
    <property type="entry name" value="Transcrip_reg_TACO1-like"/>
</dbReference>
<dbReference type="AlphaFoldDB" id="A0A2T2WIU3"/>
<keyword evidence="5 6" id="KW-0804">Transcription</keyword>
<dbReference type="InterPro" id="IPR029072">
    <property type="entry name" value="YebC-like"/>
</dbReference>
<evidence type="ECO:0000313" key="9">
    <source>
        <dbReference type="EMBL" id="PSR22158.1"/>
    </source>
</evidence>
<comment type="subcellular location">
    <subcellularLocation>
        <location evidence="6">Cytoplasm</location>
    </subcellularLocation>
</comment>
<feature type="domain" description="TACO1/YebC-like second and third" evidence="7">
    <location>
        <begin position="82"/>
        <end position="237"/>
    </location>
</feature>